<name>A0ABZ3C6U5_9ACTN</name>
<sequence length="206" mass="23233">MTARIVTGDLPRDLAQTFRREHLVAVDTETTGLDWRRDSLELCQLFTPATGAVLIRRSDAYPENLLSLLRDRLITKVFHFAPFDLRFLEATWRAQTGPVYCTKAASKLLNPQLPAREHSLGPLLERHFSLHLDKGSVRVSDWGASELSPEQVAYAAADVLNLLRLVDQQSSELRARGLQADFELICSYMPLDARLEVAGYPNPLIY</sequence>
<dbReference type="InterPro" id="IPR002562">
    <property type="entry name" value="3'-5'_exonuclease_dom"/>
</dbReference>
<organism evidence="2 3">
    <name type="scientific">Propioniciclava soli</name>
    <dbReference type="NCBI Taxonomy" id="2775081"/>
    <lineage>
        <taxon>Bacteria</taxon>
        <taxon>Bacillati</taxon>
        <taxon>Actinomycetota</taxon>
        <taxon>Actinomycetes</taxon>
        <taxon>Propionibacteriales</taxon>
        <taxon>Propionibacteriaceae</taxon>
        <taxon>Propioniciclava</taxon>
    </lineage>
</organism>
<protein>
    <recommendedName>
        <fullName evidence="1">3'-5' exonuclease domain-containing protein</fullName>
    </recommendedName>
</protein>
<dbReference type="InterPro" id="IPR051086">
    <property type="entry name" value="RNase_D-like"/>
</dbReference>
<proteinExistence type="predicted"/>
<dbReference type="Gene3D" id="3.30.420.10">
    <property type="entry name" value="Ribonuclease H-like superfamily/Ribonuclease H"/>
    <property type="match status" value="1"/>
</dbReference>
<keyword evidence="3" id="KW-1185">Reference proteome</keyword>
<feature type="domain" description="3'-5' exonuclease" evidence="1">
    <location>
        <begin position="5"/>
        <end position="174"/>
    </location>
</feature>
<dbReference type="Proteomes" id="UP001434337">
    <property type="component" value="Chromosome"/>
</dbReference>
<dbReference type="Pfam" id="PF01612">
    <property type="entry name" value="DNA_pol_A_exo1"/>
    <property type="match status" value="1"/>
</dbReference>
<gene>
    <name evidence="2" type="ORF">PCC79_16510</name>
</gene>
<dbReference type="InterPro" id="IPR036397">
    <property type="entry name" value="RNaseH_sf"/>
</dbReference>
<accession>A0ABZ3C6U5</accession>
<evidence type="ECO:0000313" key="3">
    <source>
        <dbReference type="Proteomes" id="UP001434337"/>
    </source>
</evidence>
<dbReference type="InterPro" id="IPR012337">
    <property type="entry name" value="RNaseH-like_sf"/>
</dbReference>
<dbReference type="PANTHER" id="PTHR47649:SF1">
    <property type="entry name" value="RIBONUCLEASE D"/>
    <property type="match status" value="1"/>
</dbReference>
<evidence type="ECO:0000313" key="2">
    <source>
        <dbReference type="EMBL" id="WZW98469.1"/>
    </source>
</evidence>
<dbReference type="PANTHER" id="PTHR47649">
    <property type="entry name" value="RIBONUCLEASE D"/>
    <property type="match status" value="1"/>
</dbReference>
<reference evidence="2 3" key="1">
    <citation type="journal article" date="2023" name="Environ Microbiome">
        <title>A coral-associated actinobacterium mitigates coral bleaching under heat stress.</title>
        <authorList>
            <person name="Li J."/>
            <person name="Zou Y."/>
            <person name="Li Q."/>
            <person name="Zhang J."/>
            <person name="Bourne D.G."/>
            <person name="Lyu Y."/>
            <person name="Liu C."/>
            <person name="Zhang S."/>
        </authorList>
    </citation>
    <scope>NUCLEOTIDE SEQUENCE [LARGE SCALE GENOMIC DNA]</scope>
    <source>
        <strain evidence="2 3">SCSIO 13291</strain>
    </source>
</reference>
<dbReference type="SUPFAM" id="SSF53098">
    <property type="entry name" value="Ribonuclease H-like"/>
    <property type="match status" value="1"/>
</dbReference>
<dbReference type="SMART" id="SM00474">
    <property type="entry name" value="35EXOc"/>
    <property type="match status" value="1"/>
</dbReference>
<dbReference type="EMBL" id="CP115965">
    <property type="protein sequence ID" value="WZW98469.1"/>
    <property type="molecule type" value="Genomic_DNA"/>
</dbReference>
<dbReference type="RefSeq" id="WP_342372501.1">
    <property type="nucleotide sequence ID" value="NZ_CP115965.1"/>
</dbReference>
<evidence type="ECO:0000259" key="1">
    <source>
        <dbReference type="SMART" id="SM00474"/>
    </source>
</evidence>